<dbReference type="PROSITE" id="PS51318">
    <property type="entry name" value="TAT"/>
    <property type="match status" value="1"/>
</dbReference>
<dbReference type="Proteomes" id="UP000269573">
    <property type="component" value="Unassembled WGS sequence"/>
</dbReference>
<proteinExistence type="predicted"/>
<dbReference type="SUPFAM" id="SSF51905">
    <property type="entry name" value="FAD/NAD(P)-binding domain"/>
    <property type="match status" value="1"/>
</dbReference>
<dbReference type="PANTHER" id="PTHR10742:SF410">
    <property type="entry name" value="LYSINE-SPECIFIC HISTONE DEMETHYLASE 2"/>
    <property type="match status" value="1"/>
</dbReference>
<feature type="domain" description="Amine oxidase" evidence="1">
    <location>
        <begin position="141"/>
        <end position="374"/>
    </location>
</feature>
<evidence type="ECO:0000313" key="3">
    <source>
        <dbReference type="Proteomes" id="UP000269573"/>
    </source>
</evidence>
<keyword evidence="3" id="KW-1185">Reference proteome</keyword>
<evidence type="ECO:0000259" key="1">
    <source>
        <dbReference type="Pfam" id="PF01593"/>
    </source>
</evidence>
<gene>
    <name evidence="2" type="ORF">EDM59_28155</name>
</gene>
<dbReference type="InterPro" id="IPR006311">
    <property type="entry name" value="TAT_signal"/>
</dbReference>
<dbReference type="EMBL" id="RHHU01000021">
    <property type="protein sequence ID" value="RNB79122.1"/>
    <property type="molecule type" value="Genomic_DNA"/>
</dbReference>
<dbReference type="InterPro" id="IPR050281">
    <property type="entry name" value="Flavin_monoamine_oxidase"/>
</dbReference>
<accession>A0A3M8CTJ9</accession>
<dbReference type="InterPro" id="IPR036188">
    <property type="entry name" value="FAD/NAD-bd_sf"/>
</dbReference>
<dbReference type="Gene3D" id="3.90.660.10">
    <property type="match status" value="2"/>
</dbReference>
<sequence>MRGELEMGHKVSRRTFIKTGVAATVSGLFLGDVTGGLLPIETAQAASVSHKSNTTSPDVIVVGAGISGLAAAHTLQKNGLKVVVLEARDRIGGRIWTDYANGYPTELGASWMHGIQYGDPIPYLAEMYELSPDIVSDSSQGFDQLYRKWTENLDIRQNQVVHQIHHDDSSVKIATYSDVFQAKYGVVTLPLGVLKSGSVTFSPELSESKKTAITRLNTGLMNKLYLHFPYTFWEEDQKTISLERLNGSKDEFLNLYKYTNLPILLGSFTAATAASMEKWSDERITNQVMEGLMQKYGSSIPLPTVSRVTRWGSDPYALGSFTAHSSASSAEDILALGESVNNRLFFAGEATNPHHSASVHGAYMTGLREAQKIISLA</sequence>
<dbReference type="Pfam" id="PF01593">
    <property type="entry name" value="Amino_oxidase"/>
    <property type="match status" value="1"/>
</dbReference>
<comment type="caution">
    <text evidence="2">The sequence shown here is derived from an EMBL/GenBank/DDBJ whole genome shotgun (WGS) entry which is preliminary data.</text>
</comment>
<evidence type="ECO:0000313" key="2">
    <source>
        <dbReference type="EMBL" id="RNB79122.1"/>
    </source>
</evidence>
<dbReference type="AlphaFoldDB" id="A0A3M8CTJ9"/>
<organism evidence="2 3">
    <name type="scientific">Brevibacillus nitrificans</name>
    <dbReference type="NCBI Taxonomy" id="651560"/>
    <lineage>
        <taxon>Bacteria</taxon>
        <taxon>Bacillati</taxon>
        <taxon>Bacillota</taxon>
        <taxon>Bacilli</taxon>
        <taxon>Bacillales</taxon>
        <taxon>Paenibacillaceae</taxon>
        <taxon>Brevibacillus</taxon>
    </lineage>
</organism>
<reference evidence="2 3" key="1">
    <citation type="submission" date="2018-10" db="EMBL/GenBank/DDBJ databases">
        <title>Phylogenomics of Brevibacillus.</title>
        <authorList>
            <person name="Dunlap C."/>
        </authorList>
    </citation>
    <scope>NUCLEOTIDE SEQUENCE [LARGE SCALE GENOMIC DNA]</scope>
    <source>
        <strain evidence="2 3">JCM 15774</strain>
    </source>
</reference>
<dbReference type="SUPFAM" id="SSF54373">
    <property type="entry name" value="FAD-linked reductases, C-terminal domain"/>
    <property type="match status" value="1"/>
</dbReference>
<dbReference type="PANTHER" id="PTHR10742">
    <property type="entry name" value="FLAVIN MONOAMINE OXIDASE"/>
    <property type="match status" value="1"/>
</dbReference>
<name>A0A3M8CTJ9_9BACL</name>
<dbReference type="PRINTS" id="PR00420">
    <property type="entry name" value="RNGMNOXGNASE"/>
</dbReference>
<dbReference type="GO" id="GO:0016491">
    <property type="term" value="F:oxidoreductase activity"/>
    <property type="evidence" value="ECO:0007669"/>
    <property type="project" value="InterPro"/>
</dbReference>
<protein>
    <submittedName>
        <fullName evidence="2">FAD-dependent oxidoreductase</fullName>
    </submittedName>
</protein>
<dbReference type="InterPro" id="IPR002937">
    <property type="entry name" value="Amino_oxidase"/>
</dbReference>
<dbReference type="Pfam" id="PF13450">
    <property type="entry name" value="NAD_binding_8"/>
    <property type="match status" value="1"/>
</dbReference>
<dbReference type="Gene3D" id="3.50.50.60">
    <property type="entry name" value="FAD/NAD(P)-binding domain"/>
    <property type="match status" value="2"/>
</dbReference>